<reference evidence="4" key="1">
    <citation type="journal article" date="2019" name="Int. J. Syst. Evol. Microbiol.">
        <title>The Global Catalogue of Microorganisms (GCM) 10K type strain sequencing project: providing services to taxonomists for standard genome sequencing and annotation.</title>
        <authorList>
            <consortium name="The Broad Institute Genomics Platform"/>
            <consortium name="The Broad Institute Genome Sequencing Center for Infectious Disease"/>
            <person name="Wu L."/>
            <person name="Ma J."/>
        </authorList>
    </citation>
    <scope>NUCLEOTIDE SEQUENCE [LARGE SCALE GENOMIC DNA]</scope>
    <source>
        <strain evidence="4">KCTC 23299</strain>
    </source>
</reference>
<proteinExistence type="predicted"/>
<sequence length="68" mass="7586">MKRKWQILCFIASITTAGLMLLYAANPAEEETNAERMEESSKPSKKQDLPGQGFWNMLPSGFSLSTGF</sequence>
<feature type="signal peptide" evidence="2">
    <location>
        <begin position="1"/>
        <end position="24"/>
    </location>
</feature>
<dbReference type="Proteomes" id="UP001597511">
    <property type="component" value="Unassembled WGS sequence"/>
</dbReference>
<feature type="chain" id="PRO_5045222754" evidence="2">
    <location>
        <begin position="25"/>
        <end position="68"/>
    </location>
</feature>
<feature type="compositionally biased region" description="Basic and acidic residues" evidence="1">
    <location>
        <begin position="33"/>
        <end position="48"/>
    </location>
</feature>
<accession>A0ABW6A166</accession>
<feature type="region of interest" description="Disordered" evidence="1">
    <location>
        <begin position="30"/>
        <end position="54"/>
    </location>
</feature>
<evidence type="ECO:0000313" key="3">
    <source>
        <dbReference type="EMBL" id="MFD2918205.1"/>
    </source>
</evidence>
<dbReference type="RefSeq" id="WP_386093916.1">
    <property type="nucleotide sequence ID" value="NZ_JBHUOZ010000001.1"/>
</dbReference>
<evidence type="ECO:0000256" key="2">
    <source>
        <dbReference type="SAM" id="SignalP"/>
    </source>
</evidence>
<dbReference type="EMBL" id="JBHUOZ010000001">
    <property type="protein sequence ID" value="MFD2918205.1"/>
    <property type="molecule type" value="Genomic_DNA"/>
</dbReference>
<name>A0ABW6A166_9BACT</name>
<comment type="caution">
    <text evidence="3">The sequence shown here is derived from an EMBL/GenBank/DDBJ whole genome shotgun (WGS) entry which is preliminary data.</text>
</comment>
<keyword evidence="4" id="KW-1185">Reference proteome</keyword>
<evidence type="ECO:0000313" key="4">
    <source>
        <dbReference type="Proteomes" id="UP001597511"/>
    </source>
</evidence>
<protein>
    <submittedName>
        <fullName evidence="3">Uncharacterized protein</fullName>
    </submittedName>
</protein>
<keyword evidence="2" id="KW-0732">Signal</keyword>
<evidence type="ECO:0000256" key="1">
    <source>
        <dbReference type="SAM" id="MobiDB-lite"/>
    </source>
</evidence>
<gene>
    <name evidence="3" type="ORF">ACFS6H_00710</name>
</gene>
<organism evidence="3 4">
    <name type="scientific">Terrimonas rubra</name>
    <dbReference type="NCBI Taxonomy" id="1035890"/>
    <lineage>
        <taxon>Bacteria</taxon>
        <taxon>Pseudomonadati</taxon>
        <taxon>Bacteroidota</taxon>
        <taxon>Chitinophagia</taxon>
        <taxon>Chitinophagales</taxon>
        <taxon>Chitinophagaceae</taxon>
        <taxon>Terrimonas</taxon>
    </lineage>
</organism>